<dbReference type="InterPro" id="IPR019076">
    <property type="entry name" value="Spore_lipoprot_YhcN/YlaJ-like"/>
</dbReference>
<keyword evidence="2" id="KW-0449">Lipoprotein</keyword>
<dbReference type="STRING" id="1196324.A374_04939"/>
<feature type="region of interest" description="Disordered" evidence="1">
    <location>
        <begin position="174"/>
        <end position="204"/>
    </location>
</feature>
<dbReference type="PROSITE" id="PS51257">
    <property type="entry name" value="PROKAR_LIPOPROTEIN"/>
    <property type="match status" value="1"/>
</dbReference>
<feature type="compositionally biased region" description="Polar residues" evidence="1">
    <location>
        <begin position="177"/>
        <end position="193"/>
    </location>
</feature>
<dbReference type="EMBL" id="AKKV01000020">
    <property type="protein sequence ID" value="EIT86892.1"/>
    <property type="molecule type" value="Genomic_DNA"/>
</dbReference>
<dbReference type="PATRIC" id="fig|1196324.3.peg.1003"/>
<dbReference type="RefSeq" id="WP_007201087.1">
    <property type="nucleotide sequence ID" value="NZ_AKKV01000020.1"/>
</dbReference>
<protein>
    <submittedName>
        <fullName evidence="2">Putative lipoprotein</fullName>
    </submittedName>
</protein>
<sequence length="204" mass="22862">MKRMMSTFMAIAFLVGCSSEKSLEHEKNYRRPTNVNMKHLPNEQSDLPNLKPFAYERKNARDLAHLVQTVDGVKSSVVIVSGIYTVVGVQPKKPVKTKAAQEAFRLRIYRAIQGNAHGANAAITINPEQLAQLKQIYRGVKASPRNAHYHNQLGVLIGKIQPLPNQVKRIREKPMQQPGNQPENSKQPSSFISRISAETDKLSI</sequence>
<proteinExistence type="predicted"/>
<name>I8ALT7_9BACL</name>
<evidence type="ECO:0000313" key="2">
    <source>
        <dbReference type="EMBL" id="EIT86892.1"/>
    </source>
</evidence>
<dbReference type="Proteomes" id="UP000004080">
    <property type="component" value="Unassembled WGS sequence"/>
</dbReference>
<keyword evidence="3" id="KW-1185">Reference proteome</keyword>
<gene>
    <name evidence="2" type="ORF">A374_04939</name>
</gene>
<dbReference type="Pfam" id="PF09580">
    <property type="entry name" value="Spore_YhcN_YlaJ"/>
    <property type="match status" value="1"/>
</dbReference>
<evidence type="ECO:0000313" key="3">
    <source>
        <dbReference type="Proteomes" id="UP000004080"/>
    </source>
</evidence>
<comment type="caution">
    <text evidence="2">The sequence shown here is derived from an EMBL/GenBank/DDBJ whole genome shotgun (WGS) entry which is preliminary data.</text>
</comment>
<evidence type="ECO:0000256" key="1">
    <source>
        <dbReference type="SAM" id="MobiDB-lite"/>
    </source>
</evidence>
<reference evidence="2 3" key="1">
    <citation type="journal article" date="2012" name="J. Bacteriol.">
        <title>Genome of Bacillus macauensis ZFHKF-1, a Long-Chain-Forming Bacterium.</title>
        <authorList>
            <person name="Cai L."/>
            <person name="Zhang T."/>
        </authorList>
    </citation>
    <scope>NUCLEOTIDE SEQUENCE [LARGE SCALE GENOMIC DNA]</scope>
    <source>
        <strain evidence="2 3">ZFHKF-1</strain>
    </source>
</reference>
<dbReference type="AlphaFoldDB" id="I8ALT7"/>
<accession>I8ALT7</accession>
<organism evidence="2 3">
    <name type="scientific">Fictibacillus macauensis ZFHKF-1</name>
    <dbReference type="NCBI Taxonomy" id="1196324"/>
    <lineage>
        <taxon>Bacteria</taxon>
        <taxon>Bacillati</taxon>
        <taxon>Bacillota</taxon>
        <taxon>Bacilli</taxon>
        <taxon>Bacillales</taxon>
        <taxon>Fictibacillaceae</taxon>
        <taxon>Fictibacillus</taxon>
    </lineage>
</organism>
<dbReference type="OrthoDB" id="2970973at2"/>